<evidence type="ECO:0000256" key="1">
    <source>
        <dbReference type="ARBA" id="ARBA00001962"/>
    </source>
</evidence>
<evidence type="ECO:0000256" key="4">
    <source>
        <dbReference type="ARBA" id="ARBA00022723"/>
    </source>
</evidence>
<dbReference type="EMBL" id="ASHL01000001">
    <property type="protein sequence ID" value="EPD14214.1"/>
    <property type="molecule type" value="Genomic_DNA"/>
</dbReference>
<dbReference type="GO" id="GO:0016226">
    <property type="term" value="P:iron-sulfur cluster assembly"/>
    <property type="evidence" value="ECO:0007669"/>
    <property type="project" value="InterPro"/>
</dbReference>
<dbReference type="InterPro" id="IPR017870">
    <property type="entry name" value="FeS_cluster_insertion_CS"/>
</dbReference>
<dbReference type="InterPro" id="IPR035903">
    <property type="entry name" value="HesB-like_dom_sf"/>
</dbReference>
<dbReference type="PANTHER" id="PTHR10072">
    <property type="entry name" value="IRON-SULFUR CLUSTER ASSEMBLY PROTEIN"/>
    <property type="match status" value="1"/>
</dbReference>
<keyword evidence="9" id="KW-1185">Reference proteome</keyword>
<name>A0AB33Z501_9GAMM</name>
<protein>
    <recommendedName>
        <fullName evidence="3">Iron-binding protein IscA</fullName>
    </recommendedName>
    <alternativeName>
        <fullName evidence="6">Iron-sulfur cluster assembly protein</fullName>
    </alternativeName>
</protein>
<dbReference type="NCBIfam" id="TIGR00049">
    <property type="entry name" value="iron-sulfur cluster assembly accessory protein"/>
    <property type="match status" value="1"/>
</dbReference>
<dbReference type="AlphaFoldDB" id="A0AB33Z501"/>
<dbReference type="PROSITE" id="PS01152">
    <property type="entry name" value="HESB"/>
    <property type="match status" value="1"/>
</dbReference>
<evidence type="ECO:0000313" key="9">
    <source>
        <dbReference type="Proteomes" id="UP000015462"/>
    </source>
</evidence>
<dbReference type="GO" id="GO:0051537">
    <property type="term" value="F:2 iron, 2 sulfur cluster binding"/>
    <property type="evidence" value="ECO:0007669"/>
    <property type="project" value="UniProtKB-ARBA"/>
</dbReference>
<dbReference type="PANTHER" id="PTHR10072:SF41">
    <property type="entry name" value="IRON-SULFUR CLUSTER ASSEMBLY 1 HOMOLOG, MITOCHONDRIAL"/>
    <property type="match status" value="1"/>
</dbReference>
<evidence type="ECO:0000256" key="3">
    <source>
        <dbReference type="ARBA" id="ARBA00014591"/>
    </source>
</evidence>
<evidence type="ECO:0000313" key="8">
    <source>
        <dbReference type="EMBL" id="EPD14214.1"/>
    </source>
</evidence>
<dbReference type="InterPro" id="IPR016092">
    <property type="entry name" value="ATAP"/>
</dbReference>
<proteinExistence type="inferred from homology"/>
<comment type="caution">
    <text evidence="8">The sequence shown here is derived from an EMBL/GenBank/DDBJ whole genome shotgun (WGS) entry which is preliminary data.</text>
</comment>
<comment type="cofactor">
    <cofactor evidence="1">
        <name>Fe cation</name>
        <dbReference type="ChEBI" id="CHEBI:24875"/>
    </cofactor>
</comment>
<dbReference type="NCBIfam" id="TIGR02011">
    <property type="entry name" value="IscA"/>
    <property type="match status" value="1"/>
</dbReference>
<feature type="domain" description="Core" evidence="7">
    <location>
        <begin position="1"/>
        <end position="103"/>
    </location>
</feature>
<dbReference type="InterPro" id="IPR050322">
    <property type="entry name" value="Fe-S_cluster_asmbl/transfer"/>
</dbReference>
<dbReference type="Proteomes" id="UP000015462">
    <property type="component" value="Unassembled WGS sequence"/>
</dbReference>
<dbReference type="GO" id="GO:0005829">
    <property type="term" value="C:cytosol"/>
    <property type="evidence" value="ECO:0007669"/>
    <property type="project" value="TreeGrafter"/>
</dbReference>
<sequence length="109" mass="11920">MSVTLTENAAMQVQDQLNKRGKGLGLRLGVRESGCSGYSYVIDFADEVESKDTVFEMHGVKVIINEDSLSFLDGMELDFAREGINSAFKFNNPNVKDACGCGESFTVEP</sequence>
<comment type="similarity">
    <text evidence="2">Belongs to the HesB/IscA family.</text>
</comment>
<keyword evidence="4" id="KW-0479">Metal-binding</keyword>
<accession>A0AB33Z501</accession>
<organism evidence="8 9">
    <name type="scientific">Cycloclasticus pugetii</name>
    <dbReference type="NCBI Taxonomy" id="34068"/>
    <lineage>
        <taxon>Bacteria</taxon>
        <taxon>Pseudomonadati</taxon>
        <taxon>Pseudomonadota</taxon>
        <taxon>Gammaproteobacteria</taxon>
        <taxon>Thiotrichales</taxon>
        <taxon>Piscirickettsiaceae</taxon>
        <taxon>Cycloclasticus</taxon>
    </lineage>
</organism>
<reference evidence="8 9" key="1">
    <citation type="journal article" date="2013" name="Genome Announc.">
        <title>Genome Sequence of the Pyrene- and Fluoranthene-Degrading Bacterium Cycloclasticus sp. Strain PY97M.</title>
        <authorList>
            <person name="Cui Z."/>
            <person name="Xu G."/>
            <person name="Li Q."/>
            <person name="Gao W."/>
            <person name="Zheng L."/>
        </authorList>
    </citation>
    <scope>NUCLEOTIDE SEQUENCE [LARGE SCALE GENOMIC DNA]</scope>
    <source>
        <strain evidence="8 9">PY97M</strain>
    </source>
</reference>
<evidence type="ECO:0000259" key="7">
    <source>
        <dbReference type="Pfam" id="PF01521"/>
    </source>
</evidence>
<dbReference type="FunFam" id="2.60.300.12:FF:000001">
    <property type="entry name" value="Iron-binding protein IscA"/>
    <property type="match status" value="1"/>
</dbReference>
<dbReference type="InterPro" id="IPR000361">
    <property type="entry name" value="ATAP_core_dom"/>
</dbReference>
<dbReference type="Gene3D" id="2.60.300.12">
    <property type="entry name" value="HesB-like domain"/>
    <property type="match status" value="1"/>
</dbReference>
<dbReference type="GO" id="GO:0046872">
    <property type="term" value="F:metal ion binding"/>
    <property type="evidence" value="ECO:0007669"/>
    <property type="project" value="UniProtKB-KW"/>
</dbReference>
<keyword evidence="5" id="KW-0408">Iron</keyword>
<gene>
    <name evidence="8" type="ORF">L196_01915</name>
</gene>
<dbReference type="Pfam" id="PF01521">
    <property type="entry name" value="Fe-S_biosyn"/>
    <property type="match status" value="1"/>
</dbReference>
<dbReference type="InterPro" id="IPR011302">
    <property type="entry name" value="IscA_proteobact"/>
</dbReference>
<dbReference type="SUPFAM" id="SSF89360">
    <property type="entry name" value="HesB-like domain"/>
    <property type="match status" value="1"/>
</dbReference>
<evidence type="ECO:0000256" key="6">
    <source>
        <dbReference type="ARBA" id="ARBA00032050"/>
    </source>
</evidence>
<evidence type="ECO:0000256" key="5">
    <source>
        <dbReference type="ARBA" id="ARBA00023004"/>
    </source>
</evidence>
<evidence type="ECO:0000256" key="2">
    <source>
        <dbReference type="ARBA" id="ARBA00006718"/>
    </source>
</evidence>
<dbReference type="RefSeq" id="WP_015005413.1">
    <property type="nucleotide sequence ID" value="NZ_FQZJ01000002.1"/>
</dbReference>